<keyword evidence="1" id="KW-1133">Transmembrane helix</keyword>
<dbReference type="RefSeq" id="WP_207900687.1">
    <property type="nucleotide sequence ID" value="NZ_DAIMLW010000346.1"/>
</dbReference>
<keyword evidence="1" id="KW-0472">Membrane</keyword>
<dbReference type="AlphaFoldDB" id="A0A4V2Q8N6"/>
<evidence type="ECO:0000256" key="1">
    <source>
        <dbReference type="SAM" id="Phobius"/>
    </source>
</evidence>
<comment type="caution">
    <text evidence="2">The sequence shown here is derived from an EMBL/GenBank/DDBJ whole genome shotgun (WGS) entry which is preliminary data.</text>
</comment>
<dbReference type="NCBIfam" id="TIGR02862">
    <property type="entry name" value="spore_BofA"/>
    <property type="match status" value="1"/>
</dbReference>
<name>A0A4V2Q8N6_9FIRM</name>
<accession>A0A4V2Q8N6</accession>
<keyword evidence="1" id="KW-0812">Transmembrane</keyword>
<feature type="transmembrane region" description="Helical" evidence="1">
    <location>
        <begin position="74"/>
        <end position="94"/>
    </location>
</feature>
<feature type="transmembrane region" description="Helical" evidence="1">
    <location>
        <begin position="41"/>
        <end position="68"/>
    </location>
</feature>
<organism evidence="2 3">
    <name type="scientific">Anaerospora hongkongensis</name>
    <dbReference type="NCBI Taxonomy" id="244830"/>
    <lineage>
        <taxon>Bacteria</taxon>
        <taxon>Bacillati</taxon>
        <taxon>Bacillota</taxon>
        <taxon>Negativicutes</taxon>
        <taxon>Selenomonadales</taxon>
        <taxon>Sporomusaceae</taxon>
        <taxon>Anaerospora</taxon>
    </lineage>
</organism>
<sequence>MPAISGLSGDMTIAIAYVFGIILLYIIGRMFFMPIKLIFKLIYNGLIGGAMLWAVNFIGGHVGFMIAINPLTALVAGFLGLPGVILLILFKLFIV</sequence>
<evidence type="ECO:0000313" key="2">
    <source>
        <dbReference type="EMBL" id="TCL37575.1"/>
    </source>
</evidence>
<proteinExistence type="predicted"/>
<keyword evidence="3" id="KW-1185">Reference proteome</keyword>
<dbReference type="Proteomes" id="UP000295063">
    <property type="component" value="Unassembled WGS sequence"/>
</dbReference>
<protein>
    <submittedName>
        <fullName evidence="2">Inhibitor of the pro-sigma K processing machinery</fullName>
    </submittedName>
</protein>
<dbReference type="Pfam" id="PF07441">
    <property type="entry name" value="BofA"/>
    <property type="match status" value="1"/>
</dbReference>
<dbReference type="InterPro" id="IPR010001">
    <property type="entry name" value="BofA"/>
</dbReference>
<reference evidence="2 3" key="1">
    <citation type="submission" date="2019-03" db="EMBL/GenBank/DDBJ databases">
        <title>Genomic Encyclopedia of Type Strains, Phase IV (KMG-IV): sequencing the most valuable type-strain genomes for metagenomic binning, comparative biology and taxonomic classification.</title>
        <authorList>
            <person name="Goeker M."/>
        </authorList>
    </citation>
    <scope>NUCLEOTIDE SEQUENCE [LARGE SCALE GENOMIC DNA]</scope>
    <source>
        <strain evidence="2 3">DSM 15969</strain>
    </source>
</reference>
<gene>
    <name evidence="2" type="ORF">EV210_1052</name>
</gene>
<dbReference type="EMBL" id="SLUI01000005">
    <property type="protein sequence ID" value="TCL37575.1"/>
    <property type="molecule type" value="Genomic_DNA"/>
</dbReference>
<evidence type="ECO:0000313" key="3">
    <source>
        <dbReference type="Proteomes" id="UP000295063"/>
    </source>
</evidence>
<feature type="transmembrane region" description="Helical" evidence="1">
    <location>
        <begin position="12"/>
        <end position="32"/>
    </location>
</feature>